<dbReference type="SUPFAM" id="SSF56112">
    <property type="entry name" value="Protein kinase-like (PK-like)"/>
    <property type="match status" value="3"/>
</dbReference>
<evidence type="ECO:0000313" key="6">
    <source>
        <dbReference type="EMBL" id="KAK4014944.1"/>
    </source>
</evidence>
<dbReference type="InterPro" id="IPR036770">
    <property type="entry name" value="Ankyrin_rpt-contain_sf"/>
</dbReference>
<name>A0ABQ9ZPT9_9CRUS</name>
<evidence type="ECO:0000256" key="4">
    <source>
        <dbReference type="PROSITE-ProRule" id="PRU10141"/>
    </source>
</evidence>
<dbReference type="InterPro" id="IPR017441">
    <property type="entry name" value="Protein_kinase_ATP_BS"/>
</dbReference>
<dbReference type="Gene3D" id="1.25.40.20">
    <property type="entry name" value="Ankyrin repeat-containing domain"/>
    <property type="match status" value="2"/>
</dbReference>
<dbReference type="SMART" id="SM00220">
    <property type="entry name" value="S_TKc"/>
    <property type="match status" value="3"/>
</dbReference>
<evidence type="ECO:0000256" key="2">
    <source>
        <dbReference type="ARBA" id="ARBA00022840"/>
    </source>
</evidence>
<protein>
    <recommendedName>
        <fullName evidence="5">Protein kinase domain-containing protein</fullName>
    </recommendedName>
</protein>
<keyword evidence="7" id="KW-1185">Reference proteome</keyword>
<feature type="domain" description="Protein kinase" evidence="5">
    <location>
        <begin position="898"/>
        <end position="1153"/>
    </location>
</feature>
<dbReference type="InterPro" id="IPR002110">
    <property type="entry name" value="Ankyrin_rpt"/>
</dbReference>
<dbReference type="InterPro" id="IPR008271">
    <property type="entry name" value="Ser/Thr_kinase_AS"/>
</dbReference>
<dbReference type="SUPFAM" id="SSF48403">
    <property type="entry name" value="Ankyrin repeat"/>
    <property type="match status" value="2"/>
</dbReference>
<feature type="repeat" description="ANK" evidence="3">
    <location>
        <begin position="322"/>
        <end position="358"/>
    </location>
</feature>
<dbReference type="Gene3D" id="1.10.510.10">
    <property type="entry name" value="Transferase(Phosphotransferase) domain 1"/>
    <property type="match status" value="3"/>
</dbReference>
<feature type="repeat" description="ANK" evidence="3">
    <location>
        <begin position="841"/>
        <end position="877"/>
    </location>
</feature>
<evidence type="ECO:0000256" key="1">
    <source>
        <dbReference type="ARBA" id="ARBA00022741"/>
    </source>
</evidence>
<dbReference type="Gene3D" id="3.30.200.20">
    <property type="entry name" value="Phosphorylase Kinase, domain 1"/>
    <property type="match status" value="3"/>
</dbReference>
<keyword evidence="3" id="KW-0040">ANK repeat</keyword>
<dbReference type="SMART" id="SM00248">
    <property type="entry name" value="ANK"/>
    <property type="match status" value="6"/>
</dbReference>
<comment type="caution">
    <text evidence="6">The sequence shown here is derived from an EMBL/GenBank/DDBJ whole genome shotgun (WGS) entry which is preliminary data.</text>
</comment>
<feature type="domain" description="Protein kinase" evidence="5">
    <location>
        <begin position="453"/>
        <end position="722"/>
    </location>
</feature>
<proteinExistence type="predicted"/>
<organism evidence="6 7">
    <name type="scientific">Daphnia magna</name>
    <dbReference type="NCBI Taxonomy" id="35525"/>
    <lineage>
        <taxon>Eukaryota</taxon>
        <taxon>Metazoa</taxon>
        <taxon>Ecdysozoa</taxon>
        <taxon>Arthropoda</taxon>
        <taxon>Crustacea</taxon>
        <taxon>Branchiopoda</taxon>
        <taxon>Diplostraca</taxon>
        <taxon>Cladocera</taxon>
        <taxon>Anomopoda</taxon>
        <taxon>Daphniidae</taxon>
        <taxon>Daphnia</taxon>
    </lineage>
</organism>
<sequence length="1185" mass="135154">MEEIPIRKMRQISIATDKVVLGIGGFGFILKGKYDGREVAVKRVPLEDQDLNEEEAMLKLDHANIVKLFHCESDKNFRYYALELCVASLDHLFLKTDDEKKYNGPMPHHIKVIQQLASGLEHIHSKDLVHGDIRPENVLISVGSAGPDEITIKWADFGLNRNVDVQGTAIKSEARGKNAWLAPELLKLSGTKNHGTAKGDIFAQGLVFGSLFLNGEHLYGSMENGNEIRDNIIKGNPFNMQKIDGKLRDDYENDLLKKMLEHDPDKRMTSTQVVNQLKTINKNVRKEEELLELCGRDSRLDLTDKIQNFIQFGINLNAKDGDGRNALHLLCRNYSSPKLTDAIKLLIENKIDVNAKDNDGLNAIHYLCRYHSSQNLIKAIEILIHFGIDAKATTNDGSNALHYLCRYNSNTNLYDVIKIFTKLGMDLLTKDYNGWNAFYYLDNKDKQEMKILFNRDAVLGQGGFGVVFKGKFGGREVAVKRVDLLKVDKREEEALLKLDHPNIVKLFHCEKDNDFMYYAMELCDASLDQLFLQSNDHRKYKGPIPRHIEAFQQLASGLEHIHSKKLIHRGIKPSNILISATPARRHIEVTLKWAGFGLAKSVNEKGLHSWPGVKGAITRYAPELLKKLIYGEKAEQEEFWGTVQSDVFVLGLVFGYLFLKGEHLYGSSETEIHENIIEKNPVNMQKIDGVLRQYYEDDLLRKMLEHDPVKRMTSTQVVHQLKAIKYKIAGKEKELLELCGRDNRLDLTENIKNFIQLEINLNAKDDGGRNALHLLCRNYSSPKLTDAIKLLIENKTDVNAKDNDGLNAIHFLCRYHSSQNLIKAIQILIQFGIDAKATTNDGSNALHYLSRYNSTSNLLDAIDILIQIGVDAQAKDKDGWNVNYYLYNKDKKEMKIWLNRDAVLGQGGFAAVFKGKFGGREVAVKRVELFKVDKREEDAMLKLEHPNIVKLLHVEKDNDFKYYALELCVASLDQLFLESDDLQKYKGPMPSQIKVFSQLARGLEHIHSKKLIHRDIKPSNILIMKSPGKNEEIIIKWSDFGMAKSVNEKGLHSWSGAKGTRTWYAPEVLKKLINGEKAEQEEFWGTVQSDGEHLYGSSETEIHKNIIEKNPVNMQKINGELRKYYDDDLLMKMLEHDPKKRITSEEVVYQLKLINNKEETNLIVLIQLGIELNEKQEELNALCFL</sequence>
<dbReference type="PANTHER" id="PTHR13954:SF6">
    <property type="entry name" value="NON-SPECIFIC SERINE_THREONINE PROTEIN KINASE"/>
    <property type="match status" value="1"/>
</dbReference>
<evidence type="ECO:0000313" key="7">
    <source>
        <dbReference type="Proteomes" id="UP001234178"/>
    </source>
</evidence>
<dbReference type="InterPro" id="IPR011009">
    <property type="entry name" value="Kinase-like_dom_sf"/>
</dbReference>
<dbReference type="Pfam" id="PF12796">
    <property type="entry name" value="Ank_2"/>
    <property type="match status" value="2"/>
</dbReference>
<gene>
    <name evidence="6" type="ORF">OUZ56_027456</name>
</gene>
<dbReference type="PROSITE" id="PS00107">
    <property type="entry name" value="PROTEIN_KINASE_ATP"/>
    <property type="match status" value="3"/>
</dbReference>
<evidence type="ECO:0000259" key="5">
    <source>
        <dbReference type="PROSITE" id="PS50011"/>
    </source>
</evidence>
<dbReference type="PROSITE" id="PS00108">
    <property type="entry name" value="PROTEIN_KINASE_ST"/>
    <property type="match status" value="1"/>
</dbReference>
<dbReference type="EMBL" id="JAOYFB010000004">
    <property type="protein sequence ID" value="KAK4014944.1"/>
    <property type="molecule type" value="Genomic_DNA"/>
</dbReference>
<dbReference type="PROSITE" id="PS50088">
    <property type="entry name" value="ANK_REPEAT"/>
    <property type="match status" value="3"/>
</dbReference>
<dbReference type="InterPro" id="IPR045133">
    <property type="entry name" value="IRE1/2-like"/>
</dbReference>
<dbReference type="InterPro" id="IPR008266">
    <property type="entry name" value="Tyr_kinase_AS"/>
</dbReference>
<feature type="binding site" evidence="4">
    <location>
        <position position="42"/>
    </location>
    <ligand>
        <name>ATP</name>
        <dbReference type="ChEBI" id="CHEBI:30616"/>
    </ligand>
</feature>
<dbReference type="PROSITE" id="PS00109">
    <property type="entry name" value="PROTEIN_KINASE_TYR"/>
    <property type="match status" value="1"/>
</dbReference>
<feature type="domain" description="Protein kinase" evidence="5">
    <location>
        <begin position="15"/>
        <end position="280"/>
    </location>
</feature>
<dbReference type="Proteomes" id="UP001234178">
    <property type="component" value="Unassembled WGS sequence"/>
</dbReference>
<feature type="repeat" description="ANK" evidence="3">
    <location>
        <begin position="767"/>
        <end position="803"/>
    </location>
</feature>
<dbReference type="PROSITE" id="PS50011">
    <property type="entry name" value="PROTEIN_KINASE_DOM"/>
    <property type="match status" value="3"/>
</dbReference>
<keyword evidence="2 4" id="KW-0067">ATP-binding</keyword>
<feature type="binding site" evidence="4">
    <location>
        <position position="480"/>
    </location>
    <ligand>
        <name>ATP</name>
        <dbReference type="ChEBI" id="CHEBI:30616"/>
    </ligand>
</feature>
<dbReference type="Pfam" id="PF00069">
    <property type="entry name" value="Pkinase"/>
    <property type="match status" value="3"/>
</dbReference>
<evidence type="ECO:0000256" key="3">
    <source>
        <dbReference type="PROSITE-ProRule" id="PRU00023"/>
    </source>
</evidence>
<keyword evidence="1 4" id="KW-0547">Nucleotide-binding</keyword>
<feature type="binding site" evidence="4">
    <location>
        <position position="925"/>
    </location>
    <ligand>
        <name>ATP</name>
        <dbReference type="ChEBI" id="CHEBI:30616"/>
    </ligand>
</feature>
<dbReference type="PANTHER" id="PTHR13954">
    <property type="entry name" value="IRE1-RELATED"/>
    <property type="match status" value="1"/>
</dbReference>
<reference evidence="6 7" key="1">
    <citation type="journal article" date="2023" name="Nucleic Acids Res.">
        <title>The hologenome of Daphnia magna reveals possible DNA methylation and microbiome-mediated evolution of the host genome.</title>
        <authorList>
            <person name="Chaturvedi A."/>
            <person name="Li X."/>
            <person name="Dhandapani V."/>
            <person name="Marshall H."/>
            <person name="Kissane S."/>
            <person name="Cuenca-Cambronero M."/>
            <person name="Asole G."/>
            <person name="Calvet F."/>
            <person name="Ruiz-Romero M."/>
            <person name="Marangio P."/>
            <person name="Guigo R."/>
            <person name="Rago D."/>
            <person name="Mirbahai L."/>
            <person name="Eastwood N."/>
            <person name="Colbourne J.K."/>
            <person name="Zhou J."/>
            <person name="Mallon E."/>
            <person name="Orsini L."/>
        </authorList>
    </citation>
    <scope>NUCLEOTIDE SEQUENCE [LARGE SCALE GENOMIC DNA]</scope>
    <source>
        <strain evidence="6">LRV0_1</strain>
    </source>
</reference>
<dbReference type="InterPro" id="IPR000719">
    <property type="entry name" value="Prot_kinase_dom"/>
</dbReference>
<accession>A0ABQ9ZPT9</accession>